<dbReference type="EMBL" id="LPHD01000194">
    <property type="protein sequence ID" value="KWA72561.1"/>
    <property type="molecule type" value="Genomic_DNA"/>
</dbReference>
<feature type="domain" description="AB hydrolase-1" evidence="1">
    <location>
        <begin position="90"/>
        <end position="301"/>
    </location>
</feature>
<keyword evidence="2" id="KW-0378">Hydrolase</keyword>
<reference evidence="2 3" key="1">
    <citation type="submission" date="2015-11" db="EMBL/GenBank/DDBJ databases">
        <title>Expanding the genomic diversity of Burkholderia species for the development of highly accurate diagnostics.</title>
        <authorList>
            <person name="Sahl J."/>
            <person name="Keim P."/>
            <person name="Wagner D."/>
        </authorList>
    </citation>
    <scope>NUCLEOTIDE SEQUENCE [LARGE SCALE GENOMIC DNA]</scope>
    <source>
        <strain evidence="2 3">MSMB2087WGS</strain>
    </source>
</reference>
<dbReference type="RefSeq" id="WP_059652973.1">
    <property type="nucleotide sequence ID" value="NZ_LOXJ01000008.1"/>
</dbReference>
<dbReference type="GO" id="GO:0016787">
    <property type="term" value="F:hydrolase activity"/>
    <property type="evidence" value="ECO:0007669"/>
    <property type="project" value="UniProtKB-KW"/>
</dbReference>
<evidence type="ECO:0000259" key="1">
    <source>
        <dbReference type="Pfam" id="PF00561"/>
    </source>
</evidence>
<accession>A0A103Q0P9</accession>
<proteinExistence type="predicted"/>
<dbReference type="PRINTS" id="PR00111">
    <property type="entry name" value="ABHYDROLASE"/>
</dbReference>
<comment type="caution">
    <text evidence="2">The sequence shown here is derived from an EMBL/GenBank/DDBJ whole genome shotgun (WGS) entry which is preliminary data.</text>
</comment>
<organism evidence="2 3">
    <name type="scientific">Burkholderia ubonensis</name>
    <dbReference type="NCBI Taxonomy" id="101571"/>
    <lineage>
        <taxon>Bacteria</taxon>
        <taxon>Pseudomonadati</taxon>
        <taxon>Pseudomonadota</taxon>
        <taxon>Betaproteobacteria</taxon>
        <taxon>Burkholderiales</taxon>
        <taxon>Burkholderiaceae</taxon>
        <taxon>Burkholderia</taxon>
        <taxon>Burkholderia cepacia complex</taxon>
    </lineage>
</organism>
<evidence type="ECO:0000313" key="3">
    <source>
        <dbReference type="Proteomes" id="UP000060630"/>
    </source>
</evidence>
<name>A0A103Q0P9_9BURK</name>
<dbReference type="PANTHER" id="PTHR46438">
    <property type="entry name" value="ALPHA/BETA-HYDROLASES SUPERFAMILY PROTEIN"/>
    <property type="match status" value="1"/>
</dbReference>
<dbReference type="Pfam" id="PF00561">
    <property type="entry name" value="Abhydrolase_1"/>
    <property type="match status" value="1"/>
</dbReference>
<evidence type="ECO:0000313" key="2">
    <source>
        <dbReference type="EMBL" id="KWA72561.1"/>
    </source>
</evidence>
<dbReference type="PANTHER" id="PTHR46438:SF11">
    <property type="entry name" value="LIPASE-RELATED"/>
    <property type="match status" value="1"/>
</dbReference>
<protein>
    <submittedName>
        <fullName evidence="2">Alpha/beta hydrolase</fullName>
    </submittedName>
</protein>
<dbReference type="InterPro" id="IPR029058">
    <property type="entry name" value="AB_hydrolase_fold"/>
</dbReference>
<gene>
    <name evidence="2" type="ORF">WL29_04870</name>
</gene>
<dbReference type="SUPFAM" id="SSF53474">
    <property type="entry name" value="alpha/beta-Hydrolases"/>
    <property type="match status" value="1"/>
</dbReference>
<sequence>MSAPDLKDAPHAAARERRAEIDMTWLDPLRLGMRAARRKRDRAAQSTPGVRFCELPDASIRVRVAGERSGARPTIVLVCDPPSVIEHYDRLVSLLAPSARVVCFEPPGFGFSVPKRGFKFSFDAYRSAIEQMLIELDEGPYLLAFSCVWAHIALQIAAREPERIAKLMLWQSPAWSDQVRWARHVDARNLLATPLVGQLACAFGARKIGIAWFRQAMAKDRYREFTPLLETAFEQGAFCCFGSLWQHFYDRAPPAVSVRQPTLVTWGAADRTHRHSDKLSIARQVPQAVWHAFFEHAGHSPELEDSPAFAAVLLDWWDQRGPSPRQG</sequence>
<dbReference type="AlphaFoldDB" id="A0A103Q0P9"/>
<dbReference type="InterPro" id="IPR000073">
    <property type="entry name" value="AB_hydrolase_1"/>
</dbReference>
<dbReference type="Proteomes" id="UP000060630">
    <property type="component" value="Unassembled WGS sequence"/>
</dbReference>
<dbReference type="Gene3D" id="3.40.50.1820">
    <property type="entry name" value="alpha/beta hydrolase"/>
    <property type="match status" value="1"/>
</dbReference>